<dbReference type="InterPro" id="IPR045068">
    <property type="entry name" value="BACURD1-3"/>
</dbReference>
<dbReference type="SUPFAM" id="SSF54695">
    <property type="entry name" value="POZ domain"/>
    <property type="match status" value="1"/>
</dbReference>
<sequence length="136" mass="15473">MESSLDTLPDNTKQLSARFEKVHEDIISKLNEDSDYIRTTEQLCGQPIQISGDLENKLPNVSDEEREWKSIKLKLSTTSIKGKVILDVGGVKHTTSVDTLTKVKNTFFAALFSKKWELERDPNDNSIFIDRNGKLF</sequence>
<proteinExistence type="predicted"/>
<feature type="domain" description="Potassium channel tetramerisation-type BTB" evidence="1">
    <location>
        <begin position="84"/>
        <end position="136"/>
    </location>
</feature>
<comment type="caution">
    <text evidence="2">The sequence shown here is derived from an EMBL/GenBank/DDBJ whole genome shotgun (WGS) entry which is preliminary data.</text>
</comment>
<dbReference type="Gene3D" id="3.30.710.10">
    <property type="entry name" value="Potassium Channel Kv1.1, Chain A"/>
    <property type="match status" value="1"/>
</dbReference>
<feature type="non-terminal residue" evidence="2">
    <location>
        <position position="1"/>
    </location>
</feature>
<dbReference type="InterPro" id="IPR003131">
    <property type="entry name" value="T1-type_BTB"/>
</dbReference>
<reference evidence="2" key="1">
    <citation type="submission" date="2021-02" db="EMBL/GenBank/DDBJ databases">
        <authorList>
            <person name="Nowell W R."/>
        </authorList>
    </citation>
    <scope>NUCLEOTIDE SEQUENCE</scope>
</reference>
<organism evidence="2 3">
    <name type="scientific">Adineta steineri</name>
    <dbReference type="NCBI Taxonomy" id="433720"/>
    <lineage>
        <taxon>Eukaryota</taxon>
        <taxon>Metazoa</taxon>
        <taxon>Spiralia</taxon>
        <taxon>Gnathifera</taxon>
        <taxon>Rotifera</taxon>
        <taxon>Eurotatoria</taxon>
        <taxon>Bdelloidea</taxon>
        <taxon>Adinetida</taxon>
        <taxon>Adinetidae</taxon>
        <taxon>Adineta</taxon>
    </lineage>
</organism>
<accession>A0A818WUU8</accession>
<dbReference type="Proteomes" id="UP000663868">
    <property type="component" value="Unassembled WGS sequence"/>
</dbReference>
<dbReference type="GO" id="GO:0051260">
    <property type="term" value="P:protein homooligomerization"/>
    <property type="evidence" value="ECO:0007669"/>
    <property type="project" value="InterPro"/>
</dbReference>
<evidence type="ECO:0000259" key="1">
    <source>
        <dbReference type="Pfam" id="PF02214"/>
    </source>
</evidence>
<evidence type="ECO:0000313" key="2">
    <source>
        <dbReference type="EMBL" id="CAF3729933.1"/>
    </source>
</evidence>
<evidence type="ECO:0000313" key="3">
    <source>
        <dbReference type="Proteomes" id="UP000663868"/>
    </source>
</evidence>
<dbReference type="AlphaFoldDB" id="A0A818WUU8"/>
<protein>
    <recommendedName>
        <fullName evidence="1">Potassium channel tetramerisation-type BTB domain-containing protein</fullName>
    </recommendedName>
</protein>
<dbReference type="InterPro" id="IPR011333">
    <property type="entry name" value="SKP1/BTB/POZ_sf"/>
</dbReference>
<dbReference type="EMBL" id="CAJOBB010000682">
    <property type="protein sequence ID" value="CAF3729933.1"/>
    <property type="molecule type" value="Genomic_DNA"/>
</dbReference>
<name>A0A818WUU8_9BILA</name>
<dbReference type="Pfam" id="PF02214">
    <property type="entry name" value="BTB_2"/>
    <property type="match status" value="1"/>
</dbReference>
<dbReference type="CDD" id="cd18316">
    <property type="entry name" value="BTB_POZ_KCTD-like"/>
    <property type="match status" value="1"/>
</dbReference>
<feature type="non-terminal residue" evidence="2">
    <location>
        <position position="136"/>
    </location>
</feature>
<dbReference type="PANTHER" id="PTHR11145">
    <property type="entry name" value="BTB/POZ DOMAIN-CONTAINING ADAPTER FOR CUL3-MEDIATED RHOA DEGRADATION PROTEIN FAMILY MEMBER"/>
    <property type="match status" value="1"/>
</dbReference>
<gene>
    <name evidence="2" type="ORF">KXQ929_LOCUS12984</name>
</gene>
<dbReference type="PANTHER" id="PTHR11145:SF8">
    <property type="entry name" value="RE57120P"/>
    <property type="match status" value="1"/>
</dbReference>